<dbReference type="Gene3D" id="2.60.120.10">
    <property type="entry name" value="Jelly Rolls"/>
    <property type="match status" value="1"/>
</dbReference>
<reference evidence="2" key="1">
    <citation type="submission" date="2020-05" db="EMBL/GenBank/DDBJ databases">
        <authorList>
            <person name="Zhu T."/>
            <person name="Keshari N."/>
            <person name="Lu X."/>
        </authorList>
    </citation>
    <scope>NUCLEOTIDE SEQUENCE</scope>
    <source>
        <strain evidence="2">NK1-12</strain>
    </source>
</reference>
<dbReference type="Pfam" id="PF12973">
    <property type="entry name" value="Cupin_7"/>
    <property type="match status" value="1"/>
</dbReference>
<evidence type="ECO:0000259" key="1">
    <source>
        <dbReference type="Pfam" id="PF12973"/>
    </source>
</evidence>
<dbReference type="InterPro" id="IPR014710">
    <property type="entry name" value="RmlC-like_jellyroll"/>
</dbReference>
<proteinExistence type="predicted"/>
<dbReference type="SUPFAM" id="SSF51182">
    <property type="entry name" value="RmlC-like cupins"/>
    <property type="match status" value="1"/>
</dbReference>
<dbReference type="InterPro" id="IPR011051">
    <property type="entry name" value="RmlC_Cupin_sf"/>
</dbReference>
<dbReference type="AlphaFoldDB" id="A0AA96WC89"/>
<evidence type="ECO:0000313" key="2">
    <source>
        <dbReference type="EMBL" id="WNZ22568.1"/>
    </source>
</evidence>
<feature type="domain" description="ChrR-like cupin" evidence="1">
    <location>
        <begin position="94"/>
        <end position="186"/>
    </location>
</feature>
<name>A0AA96WC89_9CYAN</name>
<gene>
    <name evidence="2" type="ORF">HJG54_06640</name>
</gene>
<organism evidence="2">
    <name type="scientific">Leptolyngbya sp. NK1-12</name>
    <dbReference type="NCBI Taxonomy" id="2547451"/>
    <lineage>
        <taxon>Bacteria</taxon>
        <taxon>Bacillati</taxon>
        <taxon>Cyanobacteriota</taxon>
        <taxon>Cyanophyceae</taxon>
        <taxon>Leptolyngbyales</taxon>
        <taxon>Leptolyngbyaceae</taxon>
        <taxon>Leptolyngbya group</taxon>
        <taxon>Leptolyngbya</taxon>
    </lineage>
</organism>
<dbReference type="RefSeq" id="WP_316434049.1">
    <property type="nucleotide sequence ID" value="NZ_CP053586.1"/>
</dbReference>
<protein>
    <recommendedName>
        <fullName evidence="1">ChrR-like cupin domain-containing protein</fullName>
    </recommendedName>
</protein>
<dbReference type="Gene3D" id="1.10.10.1320">
    <property type="entry name" value="Anti-sigma factor, zinc-finger domain"/>
    <property type="match status" value="1"/>
</dbReference>
<sequence length="197" mass="21753">MERQEISEQAALYALDGLVEAEGAWIETELASSTAWADELARFQTTVAALAYSAPAVPMAADLKERLLQRIAAEPLPSPVSPLTPTVIEELRQKAEAIQWRPYDLAPQTKIGTLLQDPDTREVQCFVRAVGAVQFPNHRHAQPEEIIVLEGDLEIDGQMYGQGDRVCSQAGTEHRPVTRNGCLLFLRASLDDEILSF</sequence>
<dbReference type="InterPro" id="IPR041916">
    <property type="entry name" value="Anti_sigma_zinc_sf"/>
</dbReference>
<accession>A0AA96WC89</accession>
<dbReference type="InterPro" id="IPR025979">
    <property type="entry name" value="ChrR-like_cupin_dom"/>
</dbReference>
<dbReference type="EMBL" id="CP053586">
    <property type="protein sequence ID" value="WNZ22568.1"/>
    <property type="molecule type" value="Genomic_DNA"/>
</dbReference>